<gene>
    <name evidence="3" type="ORF">HYE67_005182</name>
</gene>
<organism evidence="3 4">
    <name type="scientific">Fusarium culmorum</name>
    <dbReference type="NCBI Taxonomy" id="5516"/>
    <lineage>
        <taxon>Eukaryota</taxon>
        <taxon>Fungi</taxon>
        <taxon>Dikarya</taxon>
        <taxon>Ascomycota</taxon>
        <taxon>Pezizomycotina</taxon>
        <taxon>Sordariomycetes</taxon>
        <taxon>Hypocreomycetidae</taxon>
        <taxon>Hypocreales</taxon>
        <taxon>Nectriaceae</taxon>
        <taxon>Fusarium</taxon>
    </lineage>
</organism>
<accession>A0A7S8HVA6</accession>
<evidence type="ECO:0000313" key="4">
    <source>
        <dbReference type="Proteomes" id="UP000663297"/>
    </source>
</evidence>
<name>A0A7S8HVA6_FUSCU</name>
<dbReference type="EMBL" id="CP064748">
    <property type="protein sequence ID" value="QPC62951.1"/>
    <property type="molecule type" value="Genomic_DNA"/>
</dbReference>
<protein>
    <recommendedName>
        <fullName evidence="2">Heterokaryon incompatibility domain-containing protein</fullName>
    </recommendedName>
</protein>
<evidence type="ECO:0000259" key="2">
    <source>
        <dbReference type="Pfam" id="PF06985"/>
    </source>
</evidence>
<dbReference type="PANTHER" id="PTHR33112:SF8">
    <property type="entry name" value="HETEROKARYON INCOMPATIBILITY DOMAIN-CONTAINING PROTEIN"/>
    <property type="match status" value="1"/>
</dbReference>
<evidence type="ECO:0000313" key="3">
    <source>
        <dbReference type="EMBL" id="QPC62951.1"/>
    </source>
</evidence>
<feature type="compositionally biased region" description="Low complexity" evidence="1">
    <location>
        <begin position="174"/>
        <end position="184"/>
    </location>
</feature>
<reference evidence="3" key="1">
    <citation type="submission" date="2020-11" db="EMBL/GenBank/DDBJ databases">
        <title>The chromosome-scale genome resource for two endophytic Fusarium species: F. culmorum and F. pseudograminearum.</title>
        <authorList>
            <person name="Yuan Z."/>
        </authorList>
    </citation>
    <scope>NUCLEOTIDE SEQUENCE</scope>
    <source>
        <strain evidence="3">Class2-1B</strain>
    </source>
</reference>
<dbReference type="Pfam" id="PF06985">
    <property type="entry name" value="HET"/>
    <property type="match status" value="1"/>
</dbReference>
<dbReference type="PANTHER" id="PTHR33112">
    <property type="entry name" value="DOMAIN PROTEIN, PUTATIVE-RELATED"/>
    <property type="match status" value="1"/>
</dbReference>
<sequence length="740" mass="82621">MGLSLCNVCSKLSIEELVSEQGFALHSNLVKLHDFSASCRLCKRAIERVTSSNSKFNHSDDNTEDLASLQARIFYGHHVHSKHGLTIVISHIGSQTPSQGEEFPWLLMRTLNGDPARRLGAKTARLVPESTSSSESTVQALKWLKECLLGKDCSHDSDHDLENGVAEANGPHRSSNALSESSQSLEQKDHQRLQLCDEIQTLYQKRSLSQINDAVSDERAARLVEIIDTGSTVNLRLVDGSIECTPYVALSYRWGGLEAVWQTTTSNLESRASGFSIDELPMTLSVTVKLTRNLGFKWIWIDSVCIIQDDKDDWAREAVKVAAIYQNAIVTIAADSSQDAKAGLHNNKSTSMFTMDDSIKISNKLFTGEESSIYLFPDQKTRLDDSITSLRDMGDLFSHCSLRDRGWTLQERILSPRIIHYASDQLYWECYHGIQESEDNLLWMGRNLTIPKIAHRVKSAKNVETKKQELNKVLYYWYVHLIGGNYSHRSLTYGEDKLVAIGGVAKALDDIESMGYMVGHWGDDDDELVKSLCWKRGGPGQKAAKYRAPSWSWASQDSIVDYGSYSLVGKDNDEIVAEPVTWQASAPDGTFFGRCTNAYLQIKAKFVGGTVFPNCGHDFSEYHQAGIGGGYTVDPPKERCAFLMLEGGETSDLVWLDESQATQDPVREGIDVKVVMLSEVRPEGEEPYPGACLICTLDERYYLTRIGFTEYVRPYKEGEDAPPVTGPKLCEKEAIELIII</sequence>
<dbReference type="AlphaFoldDB" id="A0A7S8HVA6"/>
<feature type="domain" description="Heterokaryon incompatibility" evidence="2">
    <location>
        <begin position="247"/>
        <end position="411"/>
    </location>
</feature>
<feature type="region of interest" description="Disordered" evidence="1">
    <location>
        <begin position="160"/>
        <end position="184"/>
    </location>
</feature>
<dbReference type="Proteomes" id="UP000663297">
    <property type="component" value="Chromosome 2"/>
</dbReference>
<proteinExistence type="predicted"/>
<dbReference type="InterPro" id="IPR010730">
    <property type="entry name" value="HET"/>
</dbReference>
<evidence type="ECO:0000256" key="1">
    <source>
        <dbReference type="SAM" id="MobiDB-lite"/>
    </source>
</evidence>